<dbReference type="PANTHER" id="PTHR39550">
    <property type="entry name" value="SLL0658 PROTEIN"/>
    <property type="match status" value="1"/>
</dbReference>
<dbReference type="PANTHER" id="PTHR39550:SF1">
    <property type="entry name" value="SLL0658 PROTEIN"/>
    <property type="match status" value="1"/>
</dbReference>
<accession>A0A424YBF1</accession>
<dbReference type="Proteomes" id="UP000285138">
    <property type="component" value="Unassembled WGS sequence"/>
</dbReference>
<dbReference type="InterPro" id="IPR021799">
    <property type="entry name" value="PIN-like_prokaryotic"/>
</dbReference>
<protein>
    <submittedName>
        <fullName evidence="1">DUF3368 domain-containing protein</fullName>
    </submittedName>
</protein>
<proteinExistence type="predicted"/>
<reference evidence="1 2" key="1">
    <citation type="submission" date="2018-08" db="EMBL/GenBank/DDBJ databases">
        <title>The metabolism and importance of syntrophic acetate oxidation coupled to methane or sulfide production in haloalkaline environments.</title>
        <authorList>
            <person name="Timmers P.H.A."/>
            <person name="Vavourakis C.D."/>
            <person name="Sorokin D.Y."/>
            <person name="Sinninghe Damste J.S."/>
            <person name="Muyzer G."/>
            <person name="Stams A.J.M."/>
            <person name="Plugge C.M."/>
        </authorList>
    </citation>
    <scope>NUCLEOTIDE SEQUENCE [LARGE SCALE GENOMIC DNA]</scope>
    <source>
        <strain evidence="1">MSAO_Bac1</strain>
    </source>
</reference>
<gene>
    <name evidence="1" type="ORF">D5R97_07935</name>
</gene>
<organism evidence="1 2">
    <name type="scientific">Candidatus Syntrophonatronum acetioxidans</name>
    <dbReference type="NCBI Taxonomy" id="1795816"/>
    <lineage>
        <taxon>Bacteria</taxon>
        <taxon>Bacillati</taxon>
        <taxon>Bacillota</taxon>
        <taxon>Clostridia</taxon>
        <taxon>Eubacteriales</taxon>
        <taxon>Syntrophomonadaceae</taxon>
        <taxon>Candidatus Syntrophonatronum</taxon>
    </lineage>
</organism>
<dbReference type="EMBL" id="QZAA01000210">
    <property type="protein sequence ID" value="RQD74318.1"/>
    <property type="molecule type" value="Genomic_DNA"/>
</dbReference>
<name>A0A424YBF1_9FIRM</name>
<sequence length="169" mass="18899">MGLKNDEVVCNSSPIINLINVNCLDLLEKLYGKVQIPKAVFNELVIEGKNKKGVSDIINLIEKNVIIVKEVDNISFVKALSKDLDLGESEVIALAMQINAGLIIIDEVDARNVAQLYGLKITGFIGVLIKAKNRGYISFVKKYIDRAMEEGFWINEKLYNKLMELLDEA</sequence>
<evidence type="ECO:0000313" key="2">
    <source>
        <dbReference type="Proteomes" id="UP000285138"/>
    </source>
</evidence>
<evidence type="ECO:0000313" key="1">
    <source>
        <dbReference type="EMBL" id="RQD74318.1"/>
    </source>
</evidence>
<dbReference type="AlphaFoldDB" id="A0A424YBF1"/>
<dbReference type="Pfam" id="PF11848">
    <property type="entry name" value="DUF3368"/>
    <property type="match status" value="1"/>
</dbReference>
<comment type="caution">
    <text evidence="1">The sequence shown here is derived from an EMBL/GenBank/DDBJ whole genome shotgun (WGS) entry which is preliminary data.</text>
</comment>